<evidence type="ECO:0000256" key="1">
    <source>
        <dbReference type="SAM" id="Phobius"/>
    </source>
</evidence>
<evidence type="ECO:0000313" key="3">
    <source>
        <dbReference type="Proteomes" id="UP000198507"/>
    </source>
</evidence>
<keyword evidence="1" id="KW-1133">Transmembrane helix</keyword>
<evidence type="ECO:0000313" key="2">
    <source>
        <dbReference type="EMBL" id="SES67225.1"/>
    </source>
</evidence>
<feature type="transmembrane region" description="Helical" evidence="1">
    <location>
        <begin position="40"/>
        <end position="61"/>
    </location>
</feature>
<accession>A0A1H9YF94</accession>
<proteinExistence type="predicted"/>
<keyword evidence="1" id="KW-0472">Membrane</keyword>
<feature type="transmembrane region" description="Helical" evidence="1">
    <location>
        <begin position="12"/>
        <end position="28"/>
    </location>
</feature>
<protein>
    <submittedName>
        <fullName evidence="2">Uncharacterized protein</fullName>
    </submittedName>
</protein>
<organism evidence="2 3">
    <name type="scientific">Geodermatophilus poikilotrophus</name>
    <dbReference type="NCBI Taxonomy" id="1333667"/>
    <lineage>
        <taxon>Bacteria</taxon>
        <taxon>Bacillati</taxon>
        <taxon>Actinomycetota</taxon>
        <taxon>Actinomycetes</taxon>
        <taxon>Geodermatophilales</taxon>
        <taxon>Geodermatophilaceae</taxon>
        <taxon>Geodermatophilus</taxon>
    </lineage>
</organism>
<reference evidence="3" key="1">
    <citation type="submission" date="2016-10" db="EMBL/GenBank/DDBJ databases">
        <authorList>
            <person name="Varghese N."/>
            <person name="Submissions S."/>
        </authorList>
    </citation>
    <scope>NUCLEOTIDE SEQUENCE [LARGE SCALE GENOMIC DNA]</scope>
    <source>
        <strain evidence="3">DSM 44209</strain>
    </source>
</reference>
<name>A0A1H9YF94_9ACTN</name>
<dbReference type="AlphaFoldDB" id="A0A1H9YF94"/>
<keyword evidence="3" id="KW-1185">Reference proteome</keyword>
<dbReference type="EMBL" id="FOIE01000001">
    <property type="protein sequence ID" value="SES67225.1"/>
    <property type="molecule type" value="Genomic_DNA"/>
</dbReference>
<gene>
    <name evidence="2" type="ORF">SAMN04488546_0056</name>
</gene>
<dbReference type="Proteomes" id="UP000198507">
    <property type="component" value="Unassembled WGS sequence"/>
</dbReference>
<keyword evidence="1" id="KW-0812">Transmembrane</keyword>
<sequence>MLAWAKRHIPEALLIPAGLGALTVTTLSDIDEVVPWGQELGIGVSELAFAYVGAYIFNWLIVERPRAKALQGYYVAAGTELEELVYSPVQIVQHLFLICNPAIDAPTSTSADNLERLLSSVNWAEMDKQGMHPEKFLGYIVESYKSAYQSLAPILNNFEPPVSVAIAQLNAQEIHRILKYLFDHPSAASMGNMQDIFVDALVRYQRAGLRLAQALEESRYTGRLKRRGSNGAPTTSLYSAVQAS</sequence>